<dbReference type="STRING" id="1450648.CLORY_16740"/>
<accession>A0A1V4IRW7</accession>
<dbReference type="EMBL" id="MZGV01000014">
    <property type="protein sequence ID" value="OPJ62544.1"/>
    <property type="molecule type" value="Genomic_DNA"/>
</dbReference>
<comment type="caution">
    <text evidence="2">The sequence shown here is derived from an EMBL/GenBank/DDBJ whole genome shotgun (WGS) entry which is preliminary data.</text>
</comment>
<evidence type="ECO:0008006" key="4">
    <source>
        <dbReference type="Google" id="ProtNLM"/>
    </source>
</evidence>
<name>A0A1V4IRW7_9CLOT</name>
<dbReference type="AlphaFoldDB" id="A0A1V4IRW7"/>
<sequence length="108" mass="11623">MDTSMIISTQNHSSVNTKISQLEMQLSSFDVELQQAIKQSNTHEANAIQTLISKLSKEISQLKSVSEIQGVSQQAQISNVLNNNNPSSSSSAKMAVDTLRGTGIDTSV</sequence>
<proteinExistence type="predicted"/>
<dbReference type="RefSeq" id="WP_079423219.1">
    <property type="nucleotide sequence ID" value="NZ_MZGV01000014.1"/>
</dbReference>
<keyword evidence="3" id="KW-1185">Reference proteome</keyword>
<protein>
    <recommendedName>
        <fullName evidence="4">FlxA-like protein</fullName>
    </recommendedName>
</protein>
<dbReference type="Proteomes" id="UP000190080">
    <property type="component" value="Unassembled WGS sequence"/>
</dbReference>
<organism evidence="2 3">
    <name type="scientific">Clostridium oryzae</name>
    <dbReference type="NCBI Taxonomy" id="1450648"/>
    <lineage>
        <taxon>Bacteria</taxon>
        <taxon>Bacillati</taxon>
        <taxon>Bacillota</taxon>
        <taxon>Clostridia</taxon>
        <taxon>Eubacteriales</taxon>
        <taxon>Clostridiaceae</taxon>
        <taxon>Clostridium</taxon>
    </lineage>
</organism>
<gene>
    <name evidence="2" type="ORF">CLORY_16740</name>
</gene>
<evidence type="ECO:0000313" key="3">
    <source>
        <dbReference type="Proteomes" id="UP000190080"/>
    </source>
</evidence>
<reference evidence="2 3" key="1">
    <citation type="submission" date="2017-03" db="EMBL/GenBank/DDBJ databases">
        <title>Genome sequence of Clostridium oryzae DSM 28571.</title>
        <authorList>
            <person name="Poehlein A."/>
            <person name="Daniel R."/>
        </authorList>
    </citation>
    <scope>NUCLEOTIDE SEQUENCE [LARGE SCALE GENOMIC DNA]</scope>
    <source>
        <strain evidence="2 3">DSM 28571</strain>
    </source>
</reference>
<evidence type="ECO:0000256" key="1">
    <source>
        <dbReference type="SAM" id="MobiDB-lite"/>
    </source>
</evidence>
<evidence type="ECO:0000313" key="2">
    <source>
        <dbReference type="EMBL" id="OPJ62544.1"/>
    </source>
</evidence>
<feature type="region of interest" description="Disordered" evidence="1">
    <location>
        <begin position="80"/>
        <end position="108"/>
    </location>
</feature>
<feature type="compositionally biased region" description="Low complexity" evidence="1">
    <location>
        <begin position="80"/>
        <end position="91"/>
    </location>
</feature>